<evidence type="ECO:0000256" key="1">
    <source>
        <dbReference type="SAM" id="Phobius"/>
    </source>
</evidence>
<keyword evidence="1" id="KW-1133">Transmembrane helix</keyword>
<dbReference type="Proteomes" id="UP000790347">
    <property type="component" value="Unassembled WGS sequence"/>
</dbReference>
<sequence>MMMILYAQIEVQNILLQPFINWMPNILFINLQILIIYNHHVDYHIKLDLNPASHEFIYLFGNIVINLISDCDCVLLVVDWLVGWLQPGNQNQMAMRVLMNV</sequence>
<feature type="transmembrane region" description="Helical" evidence="1">
    <location>
        <begin position="57"/>
        <end position="85"/>
    </location>
</feature>
<evidence type="ECO:0000313" key="2">
    <source>
        <dbReference type="EMBL" id="KAH9510982.1"/>
    </source>
</evidence>
<proteinExistence type="predicted"/>
<protein>
    <submittedName>
        <fullName evidence="2">Uncharacterized protein</fullName>
    </submittedName>
</protein>
<dbReference type="EMBL" id="ASGP02000004">
    <property type="protein sequence ID" value="KAH9510982.1"/>
    <property type="molecule type" value="Genomic_DNA"/>
</dbReference>
<reference evidence="2" key="2">
    <citation type="journal article" date="2022" name="Res Sq">
        <title>Comparative Genomics Reveals Insights into the Divergent Evolution of Astigmatic Mites and Household Pest Adaptations.</title>
        <authorList>
            <person name="Xiong Q."/>
            <person name="Wan A.T.-Y."/>
            <person name="Liu X.-Y."/>
            <person name="Fung C.S.-H."/>
            <person name="Xiao X."/>
            <person name="Malainual N."/>
            <person name="Hou J."/>
            <person name="Wang L."/>
            <person name="Wang M."/>
            <person name="Yang K."/>
            <person name="Cui Y."/>
            <person name="Leung E."/>
            <person name="Nong W."/>
            <person name="Shin S.-K."/>
            <person name="Au S."/>
            <person name="Jeong K.Y."/>
            <person name="Chew F.T."/>
            <person name="Hui J."/>
            <person name="Leung T.F."/>
            <person name="Tungtrongchitr A."/>
            <person name="Zhong N."/>
            <person name="Liu Z."/>
            <person name="Tsui S."/>
        </authorList>
    </citation>
    <scope>NUCLEOTIDE SEQUENCE</scope>
    <source>
        <strain evidence="2">Derf</strain>
        <tissue evidence="2">Whole organism</tissue>
    </source>
</reference>
<gene>
    <name evidence="2" type="ORF">DERF_009469</name>
</gene>
<dbReference type="AlphaFoldDB" id="A0A922L1J0"/>
<evidence type="ECO:0000313" key="3">
    <source>
        <dbReference type="Proteomes" id="UP000790347"/>
    </source>
</evidence>
<feature type="transmembrane region" description="Helical" evidence="1">
    <location>
        <begin position="20"/>
        <end position="37"/>
    </location>
</feature>
<keyword evidence="1" id="KW-0812">Transmembrane</keyword>
<accession>A0A922L1J0</accession>
<reference evidence="2" key="1">
    <citation type="submission" date="2013-05" db="EMBL/GenBank/DDBJ databases">
        <authorList>
            <person name="Yim A.K.Y."/>
            <person name="Chan T.F."/>
            <person name="Ji K.M."/>
            <person name="Liu X.Y."/>
            <person name="Zhou J.W."/>
            <person name="Li R.Q."/>
            <person name="Yang K.Y."/>
            <person name="Li J."/>
            <person name="Li M."/>
            <person name="Law P.T.W."/>
            <person name="Wu Y.L."/>
            <person name="Cai Z.L."/>
            <person name="Qin H."/>
            <person name="Bao Y."/>
            <person name="Leung R.K.K."/>
            <person name="Ng P.K.S."/>
            <person name="Zou J."/>
            <person name="Zhong X.J."/>
            <person name="Ran P.X."/>
            <person name="Zhong N.S."/>
            <person name="Liu Z.G."/>
            <person name="Tsui S.K.W."/>
        </authorList>
    </citation>
    <scope>NUCLEOTIDE SEQUENCE</scope>
    <source>
        <strain evidence="2">Derf</strain>
        <tissue evidence="2">Whole organism</tissue>
    </source>
</reference>
<keyword evidence="1" id="KW-0472">Membrane</keyword>
<organism evidence="2 3">
    <name type="scientific">Dermatophagoides farinae</name>
    <name type="common">American house dust mite</name>
    <dbReference type="NCBI Taxonomy" id="6954"/>
    <lineage>
        <taxon>Eukaryota</taxon>
        <taxon>Metazoa</taxon>
        <taxon>Ecdysozoa</taxon>
        <taxon>Arthropoda</taxon>
        <taxon>Chelicerata</taxon>
        <taxon>Arachnida</taxon>
        <taxon>Acari</taxon>
        <taxon>Acariformes</taxon>
        <taxon>Sarcoptiformes</taxon>
        <taxon>Astigmata</taxon>
        <taxon>Psoroptidia</taxon>
        <taxon>Analgoidea</taxon>
        <taxon>Pyroglyphidae</taxon>
        <taxon>Dermatophagoidinae</taxon>
        <taxon>Dermatophagoides</taxon>
    </lineage>
</organism>
<name>A0A922L1J0_DERFA</name>
<comment type="caution">
    <text evidence="2">The sequence shown here is derived from an EMBL/GenBank/DDBJ whole genome shotgun (WGS) entry which is preliminary data.</text>
</comment>
<keyword evidence="3" id="KW-1185">Reference proteome</keyword>